<evidence type="ECO:0000256" key="8">
    <source>
        <dbReference type="ARBA" id="ARBA00022614"/>
    </source>
</evidence>
<dbReference type="eggNOG" id="KOG0620">
    <property type="taxonomic scope" value="Eukaryota"/>
</dbReference>
<dbReference type="GO" id="GO:0005737">
    <property type="term" value="C:cytoplasm"/>
    <property type="evidence" value="ECO:0007669"/>
    <property type="project" value="UniProtKB-SubCell"/>
</dbReference>
<dbReference type="EC" id="3.1.13.4" evidence="6"/>
<reference evidence="28" key="1">
    <citation type="submission" date="2010-05" db="EMBL/GenBank/DDBJ databases">
        <title>The genome sequence of Magnaporthe poae strain ATCC 64411.</title>
        <authorList>
            <person name="Ma L.-J."/>
            <person name="Dead R."/>
            <person name="Young S."/>
            <person name="Zeng Q."/>
            <person name="Koehrsen M."/>
            <person name="Alvarado L."/>
            <person name="Berlin A."/>
            <person name="Chapman S.B."/>
            <person name="Chen Z."/>
            <person name="Freedman E."/>
            <person name="Gellesch M."/>
            <person name="Goldberg J."/>
            <person name="Griggs A."/>
            <person name="Gujja S."/>
            <person name="Heilman E.R."/>
            <person name="Heiman D."/>
            <person name="Hepburn T."/>
            <person name="Howarth C."/>
            <person name="Jen D."/>
            <person name="Larson L."/>
            <person name="Mehta T."/>
            <person name="Neiman D."/>
            <person name="Pearson M."/>
            <person name="Roberts A."/>
            <person name="Saif S."/>
            <person name="Shea T."/>
            <person name="Shenoy N."/>
            <person name="Sisk P."/>
            <person name="Stolte C."/>
            <person name="Sykes S."/>
            <person name="Walk T."/>
            <person name="White J."/>
            <person name="Yandava C."/>
            <person name="Haas B."/>
            <person name="Nusbaum C."/>
            <person name="Birren B."/>
        </authorList>
    </citation>
    <scope>NUCLEOTIDE SEQUENCE [LARGE SCALE GENOMIC DNA]</scope>
    <source>
        <strain evidence="28">ATCC 64411 / 73-15</strain>
    </source>
</reference>
<keyword evidence="17" id="KW-0804">Transcription</keyword>
<dbReference type="SUPFAM" id="SSF56219">
    <property type="entry name" value="DNase I-like"/>
    <property type="match status" value="1"/>
</dbReference>
<evidence type="ECO:0000256" key="13">
    <source>
        <dbReference type="ARBA" id="ARBA00022839"/>
    </source>
</evidence>
<reference evidence="26" key="3">
    <citation type="submission" date="2011-03" db="EMBL/GenBank/DDBJ databases">
        <title>Annotation of Magnaporthe poae ATCC 64411.</title>
        <authorList>
            <person name="Ma L.-J."/>
            <person name="Dead R."/>
            <person name="Young S.K."/>
            <person name="Zeng Q."/>
            <person name="Gargeya S."/>
            <person name="Fitzgerald M."/>
            <person name="Haas B."/>
            <person name="Abouelleil A."/>
            <person name="Alvarado L."/>
            <person name="Arachchi H.M."/>
            <person name="Berlin A."/>
            <person name="Brown A."/>
            <person name="Chapman S.B."/>
            <person name="Chen Z."/>
            <person name="Dunbar C."/>
            <person name="Freedman E."/>
            <person name="Gearin G."/>
            <person name="Gellesch M."/>
            <person name="Goldberg J."/>
            <person name="Griggs A."/>
            <person name="Gujja S."/>
            <person name="Heiman D."/>
            <person name="Howarth C."/>
            <person name="Larson L."/>
            <person name="Lui A."/>
            <person name="MacDonald P.J.P."/>
            <person name="Mehta T."/>
            <person name="Montmayeur A."/>
            <person name="Murphy C."/>
            <person name="Neiman D."/>
            <person name="Pearson M."/>
            <person name="Priest M."/>
            <person name="Roberts A."/>
            <person name="Saif S."/>
            <person name="Shea T."/>
            <person name="Shenoy N."/>
            <person name="Sisk P."/>
            <person name="Stolte C."/>
            <person name="Sykes S."/>
            <person name="Yandava C."/>
            <person name="Wortman J."/>
            <person name="Nusbaum C."/>
            <person name="Birren B."/>
        </authorList>
    </citation>
    <scope>NUCLEOTIDE SEQUENCE</scope>
    <source>
        <strain evidence="26">ATCC 64411</strain>
    </source>
</reference>
<evidence type="ECO:0000256" key="24">
    <source>
        <dbReference type="SAM" id="MobiDB-lite"/>
    </source>
</evidence>
<organism evidence="27 28">
    <name type="scientific">Magnaporthiopsis poae (strain ATCC 64411 / 73-15)</name>
    <name type="common">Kentucky bluegrass fungus</name>
    <name type="synonym">Magnaporthe poae</name>
    <dbReference type="NCBI Taxonomy" id="644358"/>
    <lineage>
        <taxon>Eukaryota</taxon>
        <taxon>Fungi</taxon>
        <taxon>Dikarya</taxon>
        <taxon>Ascomycota</taxon>
        <taxon>Pezizomycotina</taxon>
        <taxon>Sordariomycetes</taxon>
        <taxon>Sordariomycetidae</taxon>
        <taxon>Magnaporthales</taxon>
        <taxon>Magnaporthaceae</taxon>
        <taxon>Magnaporthiopsis</taxon>
    </lineage>
</organism>
<reference evidence="26" key="2">
    <citation type="submission" date="2010-05" db="EMBL/GenBank/DDBJ databases">
        <title>The Genome Sequence of Magnaporthe poae strain ATCC 64411.</title>
        <authorList>
            <consortium name="The Broad Institute Genome Sequencing Platform"/>
            <consortium name="Broad Institute Genome Sequencing Center for Infectious Disease"/>
            <person name="Ma L.-J."/>
            <person name="Dead R."/>
            <person name="Young S."/>
            <person name="Zeng Q."/>
            <person name="Koehrsen M."/>
            <person name="Alvarado L."/>
            <person name="Berlin A."/>
            <person name="Chapman S.B."/>
            <person name="Chen Z."/>
            <person name="Freedman E."/>
            <person name="Gellesch M."/>
            <person name="Goldberg J."/>
            <person name="Griggs A."/>
            <person name="Gujja S."/>
            <person name="Heilman E.R."/>
            <person name="Heiman D."/>
            <person name="Hepburn T."/>
            <person name="Howarth C."/>
            <person name="Jen D."/>
            <person name="Larson L."/>
            <person name="Mehta T."/>
            <person name="Neiman D."/>
            <person name="Pearson M."/>
            <person name="Roberts A."/>
            <person name="Saif S."/>
            <person name="Shea T."/>
            <person name="Shenoy N."/>
            <person name="Sisk P."/>
            <person name="Stolte C."/>
            <person name="Sykes S."/>
            <person name="Walk T."/>
            <person name="White J."/>
            <person name="Yandava C."/>
            <person name="Haas B."/>
            <person name="Nusbaum C."/>
            <person name="Birren B."/>
        </authorList>
    </citation>
    <scope>NUCLEOTIDE SEQUENCE</scope>
    <source>
        <strain evidence="26">ATCC 64411</strain>
    </source>
</reference>
<dbReference type="VEuPathDB" id="FungiDB:MAPG_04274"/>
<evidence type="ECO:0000256" key="7">
    <source>
        <dbReference type="ARBA" id="ARBA00022490"/>
    </source>
</evidence>
<dbReference type="Gene3D" id="3.60.10.10">
    <property type="entry name" value="Endonuclease/exonuclease/phosphatase"/>
    <property type="match status" value="1"/>
</dbReference>
<feature type="region of interest" description="Disordered" evidence="24">
    <location>
        <begin position="198"/>
        <end position="231"/>
    </location>
</feature>
<keyword evidence="18" id="KW-0539">Nucleus</keyword>
<feature type="compositionally biased region" description="Low complexity" evidence="24">
    <location>
        <begin position="30"/>
        <end position="40"/>
    </location>
</feature>
<evidence type="ECO:0000259" key="25">
    <source>
        <dbReference type="Pfam" id="PF03372"/>
    </source>
</evidence>
<dbReference type="CDD" id="cd09097">
    <property type="entry name" value="Deadenylase_CCR4"/>
    <property type="match status" value="1"/>
</dbReference>
<dbReference type="FunFam" id="3.60.10.10:FF:000037">
    <property type="entry name" value="Glucose-repressible alcohol dehydrogenase transcriptional effector"/>
    <property type="match status" value="1"/>
</dbReference>
<dbReference type="InterPro" id="IPR025875">
    <property type="entry name" value="Leu-rich_rpt_4"/>
</dbReference>
<dbReference type="PANTHER" id="PTHR12121">
    <property type="entry name" value="CARBON CATABOLITE REPRESSOR PROTEIN 4"/>
    <property type="match status" value="1"/>
</dbReference>
<keyword evidence="9" id="KW-0540">Nuclease</keyword>
<evidence type="ECO:0000256" key="18">
    <source>
        <dbReference type="ARBA" id="ARBA00023242"/>
    </source>
</evidence>
<evidence type="ECO:0000256" key="1">
    <source>
        <dbReference type="ARBA" id="ARBA00001663"/>
    </source>
</evidence>
<evidence type="ECO:0000256" key="23">
    <source>
        <dbReference type="ARBA" id="ARBA00045495"/>
    </source>
</evidence>
<dbReference type="GO" id="GO:0003723">
    <property type="term" value="F:RNA binding"/>
    <property type="evidence" value="ECO:0007669"/>
    <property type="project" value="UniProtKB-KW"/>
</dbReference>
<dbReference type="InterPro" id="IPR005135">
    <property type="entry name" value="Endo/exonuclease/phosphatase"/>
</dbReference>
<proteinExistence type="inferred from homology"/>
<dbReference type="GO" id="GO:0004535">
    <property type="term" value="F:poly(A)-specific ribonuclease activity"/>
    <property type="evidence" value="ECO:0007669"/>
    <property type="project" value="UniProtKB-EC"/>
</dbReference>
<keyword evidence="8" id="KW-0433">Leucine-rich repeat</keyword>
<comment type="cofactor">
    <cofactor evidence="2">
        <name>Mg(2+)</name>
        <dbReference type="ChEBI" id="CHEBI:18420"/>
    </cofactor>
</comment>
<dbReference type="SMART" id="SM00369">
    <property type="entry name" value="LRR_TYP"/>
    <property type="match status" value="2"/>
</dbReference>
<dbReference type="PANTHER" id="PTHR12121:SF100">
    <property type="entry name" value="POLY(A)-SPECIFIC RIBONUCLEASE"/>
    <property type="match status" value="1"/>
</dbReference>
<dbReference type="OrthoDB" id="428734at2759"/>
<keyword evidence="7" id="KW-0963">Cytoplasm</keyword>
<comment type="catalytic activity">
    <reaction evidence="1">
        <text>Exonucleolytic cleavage of poly(A) to 5'-AMP.</text>
        <dbReference type="EC" id="3.1.13.4"/>
    </reaction>
</comment>
<evidence type="ECO:0000256" key="17">
    <source>
        <dbReference type="ARBA" id="ARBA00023163"/>
    </source>
</evidence>
<dbReference type="InterPro" id="IPR036691">
    <property type="entry name" value="Endo/exonu/phosph_ase_sf"/>
</dbReference>
<feature type="domain" description="Endonuclease/exonuclease/phosphatase" evidence="25">
    <location>
        <begin position="393"/>
        <end position="745"/>
    </location>
</feature>
<evidence type="ECO:0000313" key="27">
    <source>
        <dbReference type="EnsemblFungi" id="MAPG_04274T0"/>
    </source>
</evidence>
<dbReference type="GO" id="GO:0005634">
    <property type="term" value="C:nucleus"/>
    <property type="evidence" value="ECO:0007669"/>
    <property type="project" value="UniProtKB-SubCell"/>
</dbReference>
<dbReference type="AlphaFoldDB" id="A0A0C4DWA0"/>
<dbReference type="OMA" id="PHYYARA"/>
<evidence type="ECO:0000256" key="2">
    <source>
        <dbReference type="ARBA" id="ARBA00001946"/>
    </source>
</evidence>
<dbReference type="InterPro" id="IPR050410">
    <property type="entry name" value="CCR4/nocturin_mRNA_transcr"/>
</dbReference>
<evidence type="ECO:0000256" key="21">
    <source>
        <dbReference type="ARBA" id="ARBA00031469"/>
    </source>
</evidence>
<keyword evidence="11" id="KW-0677">Repeat</keyword>
<accession>A0A0C4DWA0</accession>
<evidence type="ECO:0000256" key="20">
    <source>
        <dbReference type="ARBA" id="ARBA00030493"/>
    </source>
</evidence>
<dbReference type="InterPro" id="IPR001611">
    <property type="entry name" value="Leu-rich_rpt"/>
</dbReference>
<feature type="compositionally biased region" description="Polar residues" evidence="24">
    <location>
        <begin position="8"/>
        <end position="23"/>
    </location>
</feature>
<evidence type="ECO:0000256" key="9">
    <source>
        <dbReference type="ARBA" id="ARBA00022722"/>
    </source>
</evidence>
<evidence type="ECO:0000256" key="10">
    <source>
        <dbReference type="ARBA" id="ARBA00022723"/>
    </source>
</evidence>
<gene>
    <name evidence="26" type="ORF">MAPG_04274</name>
</gene>
<protein>
    <recommendedName>
        <fullName evidence="19">CCR4-Not complex 3'-5'-exoribonuclease subunit Ccr4</fullName>
        <ecNumber evidence="6">3.1.13.4</ecNumber>
    </recommendedName>
    <alternativeName>
        <fullName evidence="20">Carbon catabolite repressor protein 4</fullName>
    </alternativeName>
    <alternativeName>
        <fullName evidence="21">Cytoplasmic deadenylase</fullName>
    </alternativeName>
    <alternativeName>
        <fullName evidence="22">Glucose-repressible alcohol dehydrogenase transcriptional effector</fullName>
    </alternativeName>
</protein>
<comment type="function">
    <text evidence="23">Acts as a catalytic component of the CCR4-NOT core complex, which in the nucleus seems to be a general transcription factor, and in the cytoplasm the major mRNA deadenylase involved in mRNA turnover. Ccr4 has 3'-5' RNase activity with a strong preference for polyadenylated substrates and also low exonuclease activity towards single-stranded DNA.</text>
</comment>
<sequence>MADGPRYLQQSSTGPAFYQQHTPQKPPLPSGALLPSLLHPFLTTNPPSPSRSPDRQGAHAQPLQGMYNHNQQQGHNSRLNNNPQGQRMPIHYNFQQPAGLQHQSHAQHHPSLQQEPSGQGGNAGVLGHHSTFSSGVLANTSPFSANLTNGHNSVTRGGQAQPITEGWAEQLRMYKDAERAHASMMEQPHYYARLKAPENRNAHSPSAGATSTSEGEVEDRRRPGAVQMGAKSSKQQYWTNLDMSGQQIRSLSMSLFNYTFLQELYICSNKLTTLTPAIGELRQLRILDASHNQLTDLPPEIGMCTFLKHLLLFNNHIHTLPHEIGSLHLLEQLGIEGNPIDSETKNIIKTSGTPTLVKELLEKQPVPMPPLPRKMITIQEDVSPSLERIKVFSWNILASRYATAMLYGYTPSGALEWDYRRRKIYQEIRDRDPDFLCLQEVTTNAFTEDFSPELARQDYKGVHFPRTKARLMNEKEGANVDGCAIFYKGSKFILLDKQVIEMSNIALNRADMKTGNDIFNRVMPKDNICVMGFFESRRTGARMIVMNAHLAWEGTLADVKIVQTAIIMESLTKFADKYARWPACKDKKMIRLPTSCSDDGEGEDGSWKKEEVVIEPAPSQEYRNNTDIPLFVCGDYNSTAQSGVFELLSKGRLAPDHPELAKHSYGLFTRDGIEHPFSLRSSYQPLVGTPDEMPFTNYVPDFANVIDYIWYSSNNLEVVELLGPPDAQHLKRVPGFPNYHFPSDHIQIMAEFVIKARKDKKGGGQASSS</sequence>
<comment type="similarity">
    <text evidence="5">Belongs to the CCR4/nocturin family.</text>
</comment>
<keyword evidence="10" id="KW-0479">Metal-binding</keyword>
<evidence type="ECO:0000256" key="15">
    <source>
        <dbReference type="ARBA" id="ARBA00022884"/>
    </source>
</evidence>
<keyword evidence="15" id="KW-0694">RNA-binding</keyword>
<feature type="compositionally biased region" description="Polar residues" evidence="24">
    <location>
        <begin position="93"/>
        <end position="117"/>
    </location>
</feature>
<evidence type="ECO:0000256" key="12">
    <source>
        <dbReference type="ARBA" id="ARBA00022801"/>
    </source>
</evidence>
<dbReference type="EMBL" id="ADBL01001013">
    <property type="status" value="NOT_ANNOTATED_CDS"/>
    <property type="molecule type" value="Genomic_DNA"/>
</dbReference>
<keyword evidence="16" id="KW-0805">Transcription regulation</keyword>
<evidence type="ECO:0000256" key="6">
    <source>
        <dbReference type="ARBA" id="ARBA00012161"/>
    </source>
</evidence>
<dbReference type="InterPro" id="IPR003591">
    <property type="entry name" value="Leu-rich_rpt_typical-subtyp"/>
</dbReference>
<reference evidence="27" key="4">
    <citation type="journal article" date="2015" name="G3 (Bethesda)">
        <title>Genome sequences of three phytopathogenic species of the Magnaporthaceae family of fungi.</title>
        <authorList>
            <person name="Okagaki L.H."/>
            <person name="Nunes C.C."/>
            <person name="Sailsbery J."/>
            <person name="Clay B."/>
            <person name="Brown D."/>
            <person name="John T."/>
            <person name="Oh Y."/>
            <person name="Young N."/>
            <person name="Fitzgerald M."/>
            <person name="Haas B.J."/>
            <person name="Zeng Q."/>
            <person name="Young S."/>
            <person name="Adiconis X."/>
            <person name="Fan L."/>
            <person name="Levin J.Z."/>
            <person name="Mitchell T.K."/>
            <person name="Okubara P.A."/>
            <person name="Farman M.L."/>
            <person name="Kohn L.M."/>
            <person name="Birren B."/>
            <person name="Ma L.-J."/>
            <person name="Dean R.A."/>
        </authorList>
    </citation>
    <scope>NUCLEOTIDE SEQUENCE</scope>
    <source>
        <strain evidence="27">ATCC 64411 / 73-15</strain>
    </source>
</reference>
<keyword evidence="12" id="KW-0378">Hydrolase</keyword>
<reference evidence="27" key="5">
    <citation type="submission" date="2015-06" db="UniProtKB">
        <authorList>
            <consortium name="EnsemblFungi"/>
        </authorList>
    </citation>
    <scope>IDENTIFICATION</scope>
    <source>
        <strain evidence="27">ATCC 64411</strain>
    </source>
</reference>
<keyword evidence="14" id="KW-0460">Magnesium</keyword>
<dbReference type="Gene3D" id="3.80.10.10">
    <property type="entry name" value="Ribonuclease Inhibitor"/>
    <property type="match status" value="1"/>
</dbReference>
<dbReference type="EMBL" id="GL876968">
    <property type="protein sequence ID" value="KLU85246.1"/>
    <property type="molecule type" value="Genomic_DNA"/>
</dbReference>
<dbReference type="GO" id="GO:0046872">
    <property type="term" value="F:metal ion binding"/>
    <property type="evidence" value="ECO:0007669"/>
    <property type="project" value="UniProtKB-KW"/>
</dbReference>
<evidence type="ECO:0000256" key="3">
    <source>
        <dbReference type="ARBA" id="ARBA00004123"/>
    </source>
</evidence>
<comment type="subcellular location">
    <subcellularLocation>
        <location evidence="4">Cytoplasm</location>
    </subcellularLocation>
    <subcellularLocation>
        <location evidence="3">Nucleus</location>
    </subcellularLocation>
</comment>
<evidence type="ECO:0000256" key="4">
    <source>
        <dbReference type="ARBA" id="ARBA00004496"/>
    </source>
</evidence>
<dbReference type="InterPro" id="IPR032675">
    <property type="entry name" value="LRR_dom_sf"/>
</dbReference>
<name>A0A0C4DWA0_MAGP6</name>
<keyword evidence="28" id="KW-1185">Reference proteome</keyword>
<evidence type="ECO:0000256" key="19">
    <source>
        <dbReference type="ARBA" id="ARBA00023475"/>
    </source>
</evidence>
<evidence type="ECO:0000256" key="5">
    <source>
        <dbReference type="ARBA" id="ARBA00010774"/>
    </source>
</evidence>
<evidence type="ECO:0000256" key="11">
    <source>
        <dbReference type="ARBA" id="ARBA00022737"/>
    </source>
</evidence>
<dbReference type="PROSITE" id="PS51450">
    <property type="entry name" value="LRR"/>
    <property type="match status" value="1"/>
</dbReference>
<evidence type="ECO:0000256" key="22">
    <source>
        <dbReference type="ARBA" id="ARBA00033317"/>
    </source>
</evidence>
<evidence type="ECO:0000256" key="16">
    <source>
        <dbReference type="ARBA" id="ARBA00023015"/>
    </source>
</evidence>
<dbReference type="EnsemblFungi" id="MAPG_04274T0">
    <property type="protein sequence ID" value="MAPG_04274T0"/>
    <property type="gene ID" value="MAPG_04274"/>
</dbReference>
<dbReference type="Proteomes" id="UP000011715">
    <property type="component" value="Unassembled WGS sequence"/>
</dbReference>
<evidence type="ECO:0000313" key="26">
    <source>
        <dbReference type="EMBL" id="KLU85246.1"/>
    </source>
</evidence>
<dbReference type="SUPFAM" id="SSF52058">
    <property type="entry name" value="L domain-like"/>
    <property type="match status" value="1"/>
</dbReference>
<evidence type="ECO:0000256" key="14">
    <source>
        <dbReference type="ARBA" id="ARBA00022842"/>
    </source>
</evidence>
<feature type="compositionally biased region" description="Polar residues" evidence="24">
    <location>
        <begin position="202"/>
        <end position="214"/>
    </location>
</feature>
<dbReference type="FunFam" id="3.80.10.10:FF:000447">
    <property type="entry name" value="Glucose-repressible alcohol dehydrogenase transcriptional effector"/>
    <property type="match status" value="1"/>
</dbReference>
<keyword evidence="13" id="KW-0269">Exonuclease</keyword>
<evidence type="ECO:0000313" key="28">
    <source>
        <dbReference type="Proteomes" id="UP000011715"/>
    </source>
</evidence>
<feature type="compositionally biased region" description="Polar residues" evidence="24">
    <location>
        <begin position="67"/>
        <end position="85"/>
    </location>
</feature>
<dbReference type="Pfam" id="PF03372">
    <property type="entry name" value="Exo_endo_phos"/>
    <property type="match status" value="1"/>
</dbReference>
<feature type="region of interest" description="Disordered" evidence="24">
    <location>
        <begin position="1"/>
        <end position="130"/>
    </location>
</feature>
<dbReference type="Pfam" id="PF12799">
    <property type="entry name" value="LRR_4"/>
    <property type="match status" value="1"/>
</dbReference>
<dbReference type="STRING" id="644358.A0A0C4DWA0"/>